<proteinExistence type="predicted"/>
<dbReference type="Proteomes" id="UP000009159">
    <property type="component" value="Chromosome"/>
</dbReference>
<accession>A1TEB0</accession>
<dbReference type="InterPro" id="IPR040853">
    <property type="entry name" value="RapA2_cadherin-like"/>
</dbReference>
<evidence type="ECO:0000313" key="4">
    <source>
        <dbReference type="Proteomes" id="UP000009159"/>
    </source>
</evidence>
<name>A1TEB0_MYCVP</name>
<dbReference type="HOGENOM" id="CLU_252305_0_0_11"/>
<feature type="region of interest" description="Disordered" evidence="1">
    <location>
        <begin position="1"/>
        <end position="23"/>
    </location>
</feature>
<gene>
    <name evidence="3" type="ordered locus">Mvan_4736</name>
</gene>
<sequence length="1433" mass="145743">MAAASPRKPRRTTGRHRKPVTARASMCARWLRVGAAGVGMAAAIAGGQGVASATPDDASAGSSPSASADDNSSGTSDTSGADSSSQAGAGTDNEPDSDADADSSPVTDSETESLTETVDADDGVTGEEDAVTGEESESEEPQSGPALDAGGEAAPTAQTASQNQDPGDNAESAAVSEQSVTPDESVTPPNDELPSAQTEDDAAPSVTPTSASQPEGAAALIDDSEATAAASTTQNAQVGTTSAAATGIVTDLLNWLGLGTGGAIPLPGGAVESLWLAIRQSRGPQAEQPVVVSPAAALWSGDSALKELLREVIQADFSRKYGWIPVVGTVAHAFSLMGNVGELGAAILRGDRADVADELRDVTRDVIGTVPIVGAPIAADLYFKEAGASVEDIFSVTARLATAQAMAPQSLTPEEEHALETLAQVLNQLAGWPEPPHNFVTPANYTLDQALDAHDDVLDLLFANPTPTTQWIPDAMALINLFFKSALPGYSFSDGLNTFGDLLNRLVPPYTIEPGPDYVMTKAQVAAASVGALVSILNELLGGNFDPESLRDAAIAGGTSGFLTPSSVLNMTFTTGAEPNPYSLMAYIALVGVYERFQWVALNHLPEVTGQTQNGQFLLSITGQVNATDPDGDPLTYSISQQPANGIVTVGLNGSWLYTRTSNWTHSGPDTFTMTIDDTLGQIGDLGLDHPYSPLGHSITVEVTVDYTGVANNQPTIIALPGLPDSMGIVRGSAPGNDIDGDTLTYSLVDPGTPGATSNSIYTSEGGIVALDTATGEFVYIPKVSTDLIPAFDTDSFQVQVSDGRGGTATTTVVVISNLKPGTSTTGTSAYVEHGKVDIPTADVGLLTYSVGSQGAKGTVVVNADGTYTYTRSLTATGSTSDTFTIIGTDANGKTVTLPAVSVAPPLISVTPTTTATGGTFTPRGMINGTAITPATQTTTGTMSGIDEDGNPVDISGGIYSTEKGGTVTITSGGGFLYTNTTYSDLFHKAAATDAPGSDKVDTVKITVTDSLGRTGEVTFSIVLRTENSNPSSSSSVGSADALGVVRGSVSGDDNDGDSFTYSLAGVGNPAGATANSTYTANGGIVSLNWDGTFTYIPNKSAATADSFKVLVSDGHGGATTETVSVPLGTPSPLANVVTSTPNVVTGQLNIPPADNGLMTYSVGIGPSKGTVTVDPGGTFTYNRTSPGHTTTPPDSFTIIGTEVATGKTVTIATVNVTPVVPNAAPVGGAVTVTSSSLSTGLTRNQTATGTIGATDADGDPLTFTAGTIETTNGGEIVLAADGSFTYTISKLLTSSYYHEAAKIGASGSAVRDTFTVTVSDTFGASTSFVASVPIYATNTPPNTPTSGVFWGLGANDWTSVFATDPNGDSLTYTITKQPEHGSASYSSGSQILSTTGAQSGDTIILTVTDGYYVVVDGVVTGTPASSSRTYTV</sequence>
<reference evidence="3" key="1">
    <citation type="submission" date="2006-12" db="EMBL/GenBank/DDBJ databases">
        <title>Complete sequence of Mycobacterium vanbaalenii PYR-1.</title>
        <authorList>
            <consortium name="US DOE Joint Genome Institute"/>
            <person name="Copeland A."/>
            <person name="Lucas S."/>
            <person name="Lapidus A."/>
            <person name="Barry K."/>
            <person name="Detter J.C."/>
            <person name="Glavina del Rio T."/>
            <person name="Hammon N."/>
            <person name="Israni S."/>
            <person name="Dalin E."/>
            <person name="Tice H."/>
            <person name="Pitluck S."/>
            <person name="Singan V."/>
            <person name="Schmutz J."/>
            <person name="Larimer F."/>
            <person name="Land M."/>
            <person name="Hauser L."/>
            <person name="Kyrpides N."/>
            <person name="Anderson I.J."/>
            <person name="Miller C."/>
            <person name="Richardson P."/>
        </authorList>
    </citation>
    <scope>NUCLEOTIDE SEQUENCE [LARGE SCALE GENOMIC DNA]</scope>
    <source>
        <strain evidence="3">PYR-1</strain>
    </source>
</reference>
<feature type="compositionally biased region" description="Acidic residues" evidence="1">
    <location>
        <begin position="109"/>
        <end position="140"/>
    </location>
</feature>
<evidence type="ECO:0000259" key="2">
    <source>
        <dbReference type="Pfam" id="PF17803"/>
    </source>
</evidence>
<feature type="compositionally biased region" description="Low complexity" evidence="1">
    <location>
        <begin position="47"/>
        <end position="92"/>
    </location>
</feature>
<dbReference type="Pfam" id="PF17803">
    <property type="entry name" value="Cadherin_4"/>
    <property type="match status" value="1"/>
</dbReference>
<dbReference type="KEGG" id="mva:Mvan_4736"/>
<protein>
    <submittedName>
        <fullName evidence="3">Outer membrane adhesin like protein</fullName>
    </submittedName>
</protein>
<evidence type="ECO:0000256" key="1">
    <source>
        <dbReference type="SAM" id="MobiDB-lite"/>
    </source>
</evidence>
<feature type="compositionally biased region" description="Polar residues" evidence="1">
    <location>
        <begin position="156"/>
        <end position="166"/>
    </location>
</feature>
<keyword evidence="4" id="KW-1185">Reference proteome</keyword>
<dbReference type="EMBL" id="CP000511">
    <property type="protein sequence ID" value="ABM15510.1"/>
    <property type="molecule type" value="Genomic_DNA"/>
</dbReference>
<dbReference type="Gene3D" id="2.60.40.3440">
    <property type="match status" value="1"/>
</dbReference>
<dbReference type="NCBIfam" id="TIGR01965">
    <property type="entry name" value="VCBS_repeat"/>
    <property type="match status" value="1"/>
</dbReference>
<organism evidence="3 4">
    <name type="scientific">Mycolicibacterium vanbaalenii (strain DSM 7251 / JCM 13017 / BCRC 16820 / KCTC 9966 / NRRL B-24157 / PYR-1)</name>
    <name type="common">Mycobacterium vanbaalenii</name>
    <dbReference type="NCBI Taxonomy" id="350058"/>
    <lineage>
        <taxon>Bacteria</taxon>
        <taxon>Bacillati</taxon>
        <taxon>Actinomycetota</taxon>
        <taxon>Actinomycetes</taxon>
        <taxon>Mycobacteriales</taxon>
        <taxon>Mycobacteriaceae</taxon>
        <taxon>Mycolicibacterium</taxon>
    </lineage>
</organism>
<feature type="domain" description="RapA2 cadherin-like" evidence="2">
    <location>
        <begin position="1213"/>
        <end position="1287"/>
    </location>
</feature>
<feature type="compositionally biased region" description="Basic residues" evidence="1">
    <location>
        <begin position="7"/>
        <end position="20"/>
    </location>
</feature>
<dbReference type="InterPro" id="IPR010221">
    <property type="entry name" value="VCBS_dom"/>
</dbReference>
<evidence type="ECO:0000313" key="3">
    <source>
        <dbReference type="EMBL" id="ABM15510.1"/>
    </source>
</evidence>
<feature type="compositionally biased region" description="Polar residues" evidence="1">
    <location>
        <begin position="175"/>
        <end position="188"/>
    </location>
</feature>
<dbReference type="Pfam" id="PF17963">
    <property type="entry name" value="Big_9"/>
    <property type="match status" value="3"/>
</dbReference>
<feature type="region of interest" description="Disordered" evidence="1">
    <location>
        <begin position="47"/>
        <end position="217"/>
    </location>
</feature>
<dbReference type="STRING" id="350058.Mvan_4736"/>
<dbReference type="eggNOG" id="COG4932">
    <property type="taxonomic scope" value="Bacteria"/>
</dbReference>